<proteinExistence type="predicted"/>
<keyword evidence="3" id="KW-1185">Reference proteome</keyword>
<comment type="caution">
    <text evidence="2">The sequence shown here is derived from an EMBL/GenBank/DDBJ whole genome shotgun (WGS) entry which is preliminary data.</text>
</comment>
<evidence type="ECO:0000313" key="3">
    <source>
        <dbReference type="Proteomes" id="UP001162164"/>
    </source>
</evidence>
<name>A0ABQ9IX47_9CUCU</name>
<evidence type="ECO:0000256" key="1">
    <source>
        <dbReference type="SAM" id="MobiDB-lite"/>
    </source>
</evidence>
<gene>
    <name evidence="2" type="ORF">NQ317_006524</name>
</gene>
<protein>
    <submittedName>
        <fullName evidence="2">Uncharacterized protein</fullName>
    </submittedName>
</protein>
<evidence type="ECO:0000313" key="2">
    <source>
        <dbReference type="EMBL" id="KAJ8967178.1"/>
    </source>
</evidence>
<feature type="region of interest" description="Disordered" evidence="1">
    <location>
        <begin position="309"/>
        <end position="336"/>
    </location>
</feature>
<feature type="compositionally biased region" description="Basic residues" evidence="1">
    <location>
        <begin position="200"/>
        <end position="221"/>
    </location>
</feature>
<feature type="region of interest" description="Disordered" evidence="1">
    <location>
        <begin position="195"/>
        <end position="261"/>
    </location>
</feature>
<organism evidence="2 3">
    <name type="scientific">Molorchus minor</name>
    <dbReference type="NCBI Taxonomy" id="1323400"/>
    <lineage>
        <taxon>Eukaryota</taxon>
        <taxon>Metazoa</taxon>
        <taxon>Ecdysozoa</taxon>
        <taxon>Arthropoda</taxon>
        <taxon>Hexapoda</taxon>
        <taxon>Insecta</taxon>
        <taxon>Pterygota</taxon>
        <taxon>Neoptera</taxon>
        <taxon>Endopterygota</taxon>
        <taxon>Coleoptera</taxon>
        <taxon>Polyphaga</taxon>
        <taxon>Cucujiformia</taxon>
        <taxon>Chrysomeloidea</taxon>
        <taxon>Cerambycidae</taxon>
        <taxon>Lamiinae</taxon>
        <taxon>Monochamini</taxon>
        <taxon>Molorchus</taxon>
    </lineage>
</organism>
<dbReference type="Proteomes" id="UP001162164">
    <property type="component" value="Unassembled WGS sequence"/>
</dbReference>
<accession>A0ABQ9IX47</accession>
<dbReference type="EMBL" id="JAPWTJ010002228">
    <property type="protein sequence ID" value="KAJ8967178.1"/>
    <property type="molecule type" value="Genomic_DNA"/>
</dbReference>
<reference evidence="2" key="1">
    <citation type="journal article" date="2023" name="Insect Mol. Biol.">
        <title>Genome sequencing provides insights into the evolution of gene families encoding plant cell wall-degrading enzymes in longhorned beetles.</title>
        <authorList>
            <person name="Shin N.R."/>
            <person name="Okamura Y."/>
            <person name="Kirsch R."/>
            <person name="Pauchet Y."/>
        </authorList>
    </citation>
    <scope>NUCLEOTIDE SEQUENCE</scope>
    <source>
        <strain evidence="2">MMC_N1</strain>
    </source>
</reference>
<sequence>MPAREPSDVFAKEFMDKIDDDLETDVLVKEKSMGYISENWDQDAKFCERIPNTEPALEIKNPNLIGRLGTKRKVEEIDGEDDVIENYRGDQKPNRKLADERYNQNDLRNVLGITNQRTYMDELLVEPEVIDLGSRLKNRTKNMVFMVERPMPDPELYDHREIAPVLDIRPLIERRRAQSPLTRRHISPINWSIRRSSSEHRRRSPKRFRSPLRRISSRRLKKSPEGTLYSDKMYLNDNRHRKRRNSDYSEEEPYNSSKPRSKVAVVIKTQKRPAVASTIWSRVEKDSGSSSFFNSEKIVIKVERPGFRASSRQLTESDYKSPPKITMTNDRLKVRR</sequence>